<evidence type="ECO:0000256" key="4">
    <source>
        <dbReference type="SAM" id="Coils"/>
    </source>
</evidence>
<evidence type="ECO:0000313" key="7">
    <source>
        <dbReference type="Proteomes" id="UP000321168"/>
    </source>
</evidence>
<feature type="domain" description="Type I restriction modification DNA specificity" evidence="5">
    <location>
        <begin position="39"/>
        <end position="203"/>
    </location>
</feature>
<dbReference type="InterPro" id="IPR000055">
    <property type="entry name" value="Restrct_endonuc_typeI_TRD"/>
</dbReference>
<keyword evidence="6" id="KW-0540">Nuclease</keyword>
<keyword evidence="3" id="KW-0238">DNA-binding</keyword>
<protein>
    <submittedName>
        <fullName evidence="6">Restriction endonuclease subunit S</fullName>
    </submittedName>
</protein>
<evidence type="ECO:0000256" key="3">
    <source>
        <dbReference type="ARBA" id="ARBA00023125"/>
    </source>
</evidence>
<dbReference type="SUPFAM" id="SSF116734">
    <property type="entry name" value="DNA methylase specificity domain"/>
    <property type="match status" value="2"/>
</dbReference>
<dbReference type="CDD" id="cd17246">
    <property type="entry name" value="RMtype1_S_SonII-TRD2-CR2_like"/>
    <property type="match status" value="1"/>
</dbReference>
<keyword evidence="6" id="KW-0378">Hydrolase</keyword>
<dbReference type="AlphaFoldDB" id="A0A5C6V0S3"/>
<dbReference type="GO" id="GO:0004519">
    <property type="term" value="F:endonuclease activity"/>
    <property type="evidence" value="ECO:0007669"/>
    <property type="project" value="UniProtKB-KW"/>
</dbReference>
<dbReference type="PANTHER" id="PTHR30408:SF12">
    <property type="entry name" value="TYPE I RESTRICTION ENZYME MJAVIII SPECIFICITY SUBUNIT"/>
    <property type="match status" value="1"/>
</dbReference>
<comment type="caution">
    <text evidence="6">The sequence shown here is derived from an EMBL/GenBank/DDBJ whole genome shotgun (WGS) entry which is preliminary data.</text>
</comment>
<dbReference type="Gene3D" id="1.10.287.1120">
    <property type="entry name" value="Bipartite methylase S protein"/>
    <property type="match status" value="1"/>
</dbReference>
<comment type="similarity">
    <text evidence="1">Belongs to the type-I restriction system S methylase family.</text>
</comment>
<keyword evidence="7" id="KW-1185">Reference proteome</keyword>
<dbReference type="RefSeq" id="WP_147014292.1">
    <property type="nucleotide sequence ID" value="NZ_VORB01000005.1"/>
</dbReference>
<evidence type="ECO:0000256" key="2">
    <source>
        <dbReference type="ARBA" id="ARBA00022747"/>
    </source>
</evidence>
<dbReference type="GO" id="GO:0003677">
    <property type="term" value="F:DNA binding"/>
    <property type="evidence" value="ECO:0007669"/>
    <property type="project" value="UniProtKB-KW"/>
</dbReference>
<dbReference type="InterPro" id="IPR052021">
    <property type="entry name" value="Type-I_RS_S_subunit"/>
</dbReference>
<organism evidence="6 7">
    <name type="scientific">Luteibaculum oceani</name>
    <dbReference type="NCBI Taxonomy" id="1294296"/>
    <lineage>
        <taxon>Bacteria</taxon>
        <taxon>Pseudomonadati</taxon>
        <taxon>Bacteroidota</taxon>
        <taxon>Flavobacteriia</taxon>
        <taxon>Flavobacteriales</taxon>
        <taxon>Luteibaculaceae</taxon>
        <taxon>Luteibaculum</taxon>
    </lineage>
</organism>
<keyword evidence="2" id="KW-0680">Restriction system</keyword>
<evidence type="ECO:0000259" key="5">
    <source>
        <dbReference type="Pfam" id="PF01420"/>
    </source>
</evidence>
<dbReference type="PANTHER" id="PTHR30408">
    <property type="entry name" value="TYPE-1 RESTRICTION ENZYME ECOKI SPECIFICITY PROTEIN"/>
    <property type="match status" value="1"/>
</dbReference>
<dbReference type="InterPro" id="IPR044946">
    <property type="entry name" value="Restrct_endonuc_typeI_TRD_sf"/>
</dbReference>
<evidence type="ECO:0000256" key="1">
    <source>
        <dbReference type="ARBA" id="ARBA00010923"/>
    </source>
</evidence>
<dbReference type="EMBL" id="VORB01000005">
    <property type="protein sequence ID" value="TXC78769.1"/>
    <property type="molecule type" value="Genomic_DNA"/>
</dbReference>
<evidence type="ECO:0000313" key="6">
    <source>
        <dbReference type="EMBL" id="TXC78769.1"/>
    </source>
</evidence>
<feature type="domain" description="Type I restriction modification DNA specificity" evidence="5">
    <location>
        <begin position="246"/>
        <end position="415"/>
    </location>
</feature>
<dbReference type="OrthoDB" id="667970at2"/>
<dbReference type="Pfam" id="PF01420">
    <property type="entry name" value="Methylase_S"/>
    <property type="match status" value="2"/>
</dbReference>
<keyword evidence="4" id="KW-0175">Coiled coil</keyword>
<name>A0A5C6V0S3_9FLAO</name>
<proteinExistence type="inferred from homology"/>
<dbReference type="GO" id="GO:0009307">
    <property type="term" value="P:DNA restriction-modification system"/>
    <property type="evidence" value="ECO:0007669"/>
    <property type="project" value="UniProtKB-KW"/>
</dbReference>
<sequence>MKGYDSYKESGIDGIGSIPKGWHRTKLKNLVCQRITDGPHETPEWTDNGVPFISAEAIRINVIDLAYKRGYISEEQHAIYSKKSKVQKGDILFCKSGSTTGKSAYVDIEEEFGIWSPLAIIRASKEKADGRFLFSFIQSSVFKYQVETNWTFGTQPNIGMGALENLWIAFPESMQEQTQIAKYLDYKTQQIDDLIAKKEQLIKLLEEERTALINELVTGKKVWDGKGFSKPTKTKDSGIDWLGEIPEDWEVKKLKRVFKFSTGLSITRENLSNSGVPCINYGEIHSKYGFEVNPEKDYLKCVNEGYLESSTKSLLKKGDFVFADTSEDIEGCGNFSHVTGEAQIFAGYHTVIAQPLVQINARFFAYIFTSQPFRNQVRSSVKGIKVFSVTQSILKNTTVWMPTLENQRRISETIKLKEGRIKSAVDKMVSEIDLLKEYKKSLISEVVTGKVDVRNEVIPEEN</sequence>
<dbReference type="Proteomes" id="UP000321168">
    <property type="component" value="Unassembled WGS sequence"/>
</dbReference>
<reference evidence="6 7" key="1">
    <citation type="submission" date="2019-08" db="EMBL/GenBank/DDBJ databases">
        <title>Genome of Luteibaculum oceani JCM 18817.</title>
        <authorList>
            <person name="Bowman J.P."/>
        </authorList>
    </citation>
    <scope>NUCLEOTIDE SEQUENCE [LARGE SCALE GENOMIC DNA]</scope>
    <source>
        <strain evidence="6 7">JCM 18817</strain>
    </source>
</reference>
<gene>
    <name evidence="6" type="ORF">FRX97_06010</name>
</gene>
<feature type="coiled-coil region" evidence="4">
    <location>
        <begin position="188"/>
        <end position="215"/>
    </location>
</feature>
<keyword evidence="6" id="KW-0255">Endonuclease</keyword>
<dbReference type="Gene3D" id="3.90.220.20">
    <property type="entry name" value="DNA methylase specificity domains"/>
    <property type="match status" value="2"/>
</dbReference>
<accession>A0A5C6V0S3</accession>